<dbReference type="Pfam" id="PF12796">
    <property type="entry name" value="Ank_2"/>
    <property type="match status" value="1"/>
</dbReference>
<accession>A0A3N4J114</accession>
<proteinExistence type="predicted"/>
<feature type="region of interest" description="Disordered" evidence="3">
    <location>
        <begin position="81"/>
        <end position="132"/>
    </location>
</feature>
<gene>
    <name evidence="4" type="ORF">L873DRAFT_371146</name>
</gene>
<evidence type="ECO:0000256" key="1">
    <source>
        <dbReference type="ARBA" id="ARBA00022737"/>
    </source>
</evidence>
<evidence type="ECO:0000256" key="2">
    <source>
        <dbReference type="ARBA" id="ARBA00023043"/>
    </source>
</evidence>
<evidence type="ECO:0000256" key="3">
    <source>
        <dbReference type="SAM" id="MobiDB-lite"/>
    </source>
</evidence>
<keyword evidence="5" id="KW-1185">Reference proteome</keyword>
<protein>
    <submittedName>
        <fullName evidence="4">Uncharacterized protein</fullName>
    </submittedName>
</protein>
<dbReference type="EMBL" id="ML120510">
    <property type="protein sequence ID" value="RPA90917.1"/>
    <property type="molecule type" value="Genomic_DNA"/>
</dbReference>
<dbReference type="InterPro" id="IPR002110">
    <property type="entry name" value="Ankyrin_rpt"/>
</dbReference>
<evidence type="ECO:0000313" key="5">
    <source>
        <dbReference type="Proteomes" id="UP000276215"/>
    </source>
</evidence>
<sequence>MDTVGSQMLLEQCDINPNIPDTLFGQTPLCCATRSGHSGVAMLLERGDINLKIPDKSGSTPLSVANSGGYHNIANLLPTKQRESIPEPPNSQEPAELSSAESLESHKPLTDQEIPTLSDSPSPIPTSYPILPSNHPQSPQLLIVNAPPLRHLYLLSHPLFHPLSISWLITTAHQRPAPTRRYRNP</sequence>
<keyword evidence="2" id="KW-0040">ANK repeat</keyword>
<dbReference type="AlphaFoldDB" id="A0A3N4J114"/>
<dbReference type="InterPro" id="IPR036770">
    <property type="entry name" value="Ankyrin_rpt-contain_sf"/>
</dbReference>
<dbReference type="SUPFAM" id="SSF48403">
    <property type="entry name" value="Ankyrin repeat"/>
    <property type="match status" value="1"/>
</dbReference>
<keyword evidence="1" id="KW-0677">Repeat</keyword>
<evidence type="ECO:0000313" key="4">
    <source>
        <dbReference type="EMBL" id="RPA90917.1"/>
    </source>
</evidence>
<organism evidence="4 5">
    <name type="scientific">Choiromyces venosus 120613-1</name>
    <dbReference type="NCBI Taxonomy" id="1336337"/>
    <lineage>
        <taxon>Eukaryota</taxon>
        <taxon>Fungi</taxon>
        <taxon>Dikarya</taxon>
        <taxon>Ascomycota</taxon>
        <taxon>Pezizomycotina</taxon>
        <taxon>Pezizomycetes</taxon>
        <taxon>Pezizales</taxon>
        <taxon>Tuberaceae</taxon>
        <taxon>Choiromyces</taxon>
    </lineage>
</organism>
<dbReference type="PANTHER" id="PTHR24198">
    <property type="entry name" value="ANKYRIN REPEAT AND PROTEIN KINASE DOMAIN-CONTAINING PROTEIN"/>
    <property type="match status" value="1"/>
</dbReference>
<name>A0A3N4J114_9PEZI</name>
<dbReference type="Gene3D" id="1.25.40.20">
    <property type="entry name" value="Ankyrin repeat-containing domain"/>
    <property type="match status" value="1"/>
</dbReference>
<feature type="compositionally biased region" description="Low complexity" evidence="3">
    <location>
        <begin position="93"/>
        <end position="102"/>
    </location>
</feature>
<dbReference type="PANTHER" id="PTHR24198:SF165">
    <property type="entry name" value="ANKYRIN REPEAT-CONTAINING PROTEIN-RELATED"/>
    <property type="match status" value="1"/>
</dbReference>
<dbReference type="Proteomes" id="UP000276215">
    <property type="component" value="Unassembled WGS sequence"/>
</dbReference>
<reference evidence="4 5" key="1">
    <citation type="journal article" date="2018" name="Nat. Ecol. Evol.">
        <title>Pezizomycetes genomes reveal the molecular basis of ectomycorrhizal truffle lifestyle.</title>
        <authorList>
            <person name="Murat C."/>
            <person name="Payen T."/>
            <person name="Noel B."/>
            <person name="Kuo A."/>
            <person name="Morin E."/>
            <person name="Chen J."/>
            <person name="Kohler A."/>
            <person name="Krizsan K."/>
            <person name="Balestrini R."/>
            <person name="Da Silva C."/>
            <person name="Montanini B."/>
            <person name="Hainaut M."/>
            <person name="Levati E."/>
            <person name="Barry K.W."/>
            <person name="Belfiori B."/>
            <person name="Cichocki N."/>
            <person name="Clum A."/>
            <person name="Dockter R.B."/>
            <person name="Fauchery L."/>
            <person name="Guy J."/>
            <person name="Iotti M."/>
            <person name="Le Tacon F."/>
            <person name="Lindquist E.A."/>
            <person name="Lipzen A."/>
            <person name="Malagnac F."/>
            <person name="Mello A."/>
            <person name="Molinier V."/>
            <person name="Miyauchi S."/>
            <person name="Poulain J."/>
            <person name="Riccioni C."/>
            <person name="Rubini A."/>
            <person name="Sitrit Y."/>
            <person name="Splivallo R."/>
            <person name="Traeger S."/>
            <person name="Wang M."/>
            <person name="Zifcakova L."/>
            <person name="Wipf D."/>
            <person name="Zambonelli A."/>
            <person name="Paolocci F."/>
            <person name="Nowrousian M."/>
            <person name="Ottonello S."/>
            <person name="Baldrian P."/>
            <person name="Spatafora J.W."/>
            <person name="Henrissat B."/>
            <person name="Nagy L.G."/>
            <person name="Aury J.M."/>
            <person name="Wincker P."/>
            <person name="Grigoriev I.V."/>
            <person name="Bonfante P."/>
            <person name="Martin F.M."/>
        </authorList>
    </citation>
    <scope>NUCLEOTIDE SEQUENCE [LARGE SCALE GENOMIC DNA]</scope>
    <source>
        <strain evidence="4 5">120613-1</strain>
    </source>
</reference>